<reference evidence="1" key="1">
    <citation type="journal article" date="2015" name="Nature">
        <title>Complex archaea that bridge the gap between prokaryotes and eukaryotes.</title>
        <authorList>
            <person name="Spang A."/>
            <person name="Saw J.H."/>
            <person name="Jorgensen S.L."/>
            <person name="Zaremba-Niedzwiedzka K."/>
            <person name="Martijn J."/>
            <person name="Lind A.E."/>
            <person name="van Eijk R."/>
            <person name="Schleper C."/>
            <person name="Guy L."/>
            <person name="Ettema T.J."/>
        </authorList>
    </citation>
    <scope>NUCLEOTIDE SEQUENCE</scope>
</reference>
<accession>A0A0F9BMB2</accession>
<protein>
    <submittedName>
        <fullName evidence="1">Uncharacterized protein</fullName>
    </submittedName>
</protein>
<comment type="caution">
    <text evidence="1">The sequence shown here is derived from an EMBL/GenBank/DDBJ whole genome shotgun (WGS) entry which is preliminary data.</text>
</comment>
<proteinExistence type="predicted"/>
<gene>
    <name evidence="1" type="ORF">LCGC14_2430200</name>
</gene>
<sequence>LNNNELKDWAVDNLLKFFDFYKGYSEIVEIKIKA</sequence>
<feature type="non-terminal residue" evidence="1">
    <location>
        <position position="1"/>
    </location>
</feature>
<dbReference type="AlphaFoldDB" id="A0A0F9BMB2"/>
<evidence type="ECO:0000313" key="1">
    <source>
        <dbReference type="EMBL" id="KKL22960.1"/>
    </source>
</evidence>
<dbReference type="EMBL" id="LAZR01037150">
    <property type="protein sequence ID" value="KKL22960.1"/>
    <property type="molecule type" value="Genomic_DNA"/>
</dbReference>
<name>A0A0F9BMB2_9ZZZZ</name>
<organism evidence="1">
    <name type="scientific">marine sediment metagenome</name>
    <dbReference type="NCBI Taxonomy" id="412755"/>
    <lineage>
        <taxon>unclassified sequences</taxon>
        <taxon>metagenomes</taxon>
        <taxon>ecological metagenomes</taxon>
    </lineage>
</organism>